<evidence type="ECO:0000256" key="13">
    <source>
        <dbReference type="SAM" id="MobiDB-lite"/>
    </source>
</evidence>
<evidence type="ECO:0000256" key="6">
    <source>
        <dbReference type="ARBA" id="ARBA00022741"/>
    </source>
</evidence>
<dbReference type="SUPFAM" id="SSF52374">
    <property type="entry name" value="Nucleotidylyl transferase"/>
    <property type="match status" value="1"/>
</dbReference>
<dbReference type="InterPro" id="IPR050132">
    <property type="entry name" value="Gln/Glu-tRNA_Ligase"/>
</dbReference>
<keyword evidence="4" id="KW-0963">Cytoplasm</keyword>
<name>A0A167HCS0_9EUGL</name>
<dbReference type="InterPro" id="IPR020058">
    <property type="entry name" value="Glu/Gln-tRNA-synth_Ib_cat-dom"/>
</dbReference>
<feature type="domain" description="Glutamyl/glutaminyl-tRNA synthetase class Ib catalytic" evidence="14">
    <location>
        <begin position="64"/>
        <end position="369"/>
    </location>
</feature>
<evidence type="ECO:0000256" key="10">
    <source>
        <dbReference type="ARBA" id="ARBA00030865"/>
    </source>
</evidence>
<organism evidence="17">
    <name type="scientific">Perkinsela sp. SMB-60</name>
    <dbReference type="NCBI Taxonomy" id="1840652"/>
    <lineage>
        <taxon>Eukaryota</taxon>
        <taxon>Discoba</taxon>
        <taxon>Euglenozoa</taxon>
        <taxon>Kinetoplastea</taxon>
        <taxon>Prokinetoplastina</taxon>
        <taxon>Ichthyobodonidae</taxon>
        <taxon>Perkinsela</taxon>
    </lineage>
</organism>
<sequence>MSPSFSVDMHMKLRQIQALFGKVFHVRAPAKPSQAPKVSKPTPQAAQPKTDDKYFLKDANKGSVITRFPPEASGFLHIGHAKAALINFILREKYDGKLIFRFDDTNPEKEKEEFEKSIAADLEWLGVSWDIGPTHTSDYFPEMLRLATTMIEKGLAYVDNTPTEEMRKYRETKCATPCRDHSIAENLALWKEMQIGSPEGQKCCLRAKIDFKAANGALRDPTIYRVVVNPPHLRTGSQYKVYPTYDFACPIVDSLEGVTHALRTTEYKDRDKQYQWIAQALGLRCPQLNDYSRLNMEYTVMSKRKLTELVKHNVVLGWDDPRFPTVRALARKGLTAEALRQFVEVQGMSKVVNVMEWSKLWAMNGKILDPVAPRYTAVSENHACVCTIENYEGAVRTEQKLWHKKNPELGEKPLTFCPTIFLESFDVEFLKEGEEVTLMDWGNAFISNIEYNMVDGQPDKARGPVRCSAKLHLEGDFKTTKYKLSWLVRDAPSLPIKCVEFDHLLRVKKFDSGMSTEEFLNSVNTKSMYSQTLIGEMAFSNVQKGQTLQVERRGFYIVDDVHRPADGLPVVTLFAIPDGRAKVNHLSAKALAA</sequence>
<accession>A0A167HCS0</accession>
<evidence type="ECO:0000256" key="9">
    <source>
        <dbReference type="ARBA" id="ARBA00023146"/>
    </source>
</evidence>
<dbReference type="Gene3D" id="2.40.240.10">
    <property type="entry name" value="Ribosomal Protein L25, Chain P"/>
    <property type="match status" value="1"/>
</dbReference>
<comment type="similarity">
    <text evidence="2">Belongs to the class-I aminoacyl-tRNA synthetase family. Glutamate--tRNA ligase type 2 subfamily.</text>
</comment>
<dbReference type="GO" id="GO:0005524">
    <property type="term" value="F:ATP binding"/>
    <property type="evidence" value="ECO:0007669"/>
    <property type="project" value="UniProtKB-KW"/>
</dbReference>
<keyword evidence="5 12" id="KW-0436">Ligase</keyword>
<evidence type="ECO:0000256" key="1">
    <source>
        <dbReference type="ARBA" id="ARBA00004496"/>
    </source>
</evidence>
<dbReference type="AlphaFoldDB" id="A0A167HCS0"/>
<evidence type="ECO:0000259" key="16">
    <source>
        <dbReference type="Pfam" id="PF20974"/>
    </source>
</evidence>
<evidence type="ECO:0000259" key="14">
    <source>
        <dbReference type="Pfam" id="PF00749"/>
    </source>
</evidence>
<protein>
    <recommendedName>
        <fullName evidence="3">glutamate--tRNA ligase</fullName>
        <ecNumber evidence="3">6.1.1.17</ecNumber>
    </recommendedName>
    <alternativeName>
        <fullName evidence="10">Glutamyl-tRNA synthetase</fullName>
    </alternativeName>
</protein>
<comment type="subcellular location">
    <subcellularLocation>
        <location evidence="1">Cytoplasm</location>
    </subcellularLocation>
</comment>
<dbReference type="Gene3D" id="3.40.50.620">
    <property type="entry name" value="HUPs"/>
    <property type="match status" value="1"/>
</dbReference>
<dbReference type="InterPro" id="IPR001412">
    <property type="entry name" value="aa-tRNA-synth_I_CS"/>
</dbReference>
<dbReference type="SUPFAM" id="SSF50715">
    <property type="entry name" value="Ribosomal protein L25-like"/>
    <property type="match status" value="1"/>
</dbReference>
<dbReference type="InterPro" id="IPR000924">
    <property type="entry name" value="Glu/Gln-tRNA-synth"/>
</dbReference>
<keyword evidence="7 12" id="KW-0067">ATP-binding</keyword>
<evidence type="ECO:0000256" key="2">
    <source>
        <dbReference type="ARBA" id="ARBA00008927"/>
    </source>
</evidence>
<dbReference type="InterPro" id="IPR014729">
    <property type="entry name" value="Rossmann-like_a/b/a_fold"/>
</dbReference>
<reference evidence="17" key="1">
    <citation type="journal article" date="2016" name="BMC Evol. Biol.">
        <title>Heme pathway evolution in kinetoplastid protists.</title>
        <authorList>
            <person name="Cenci U."/>
            <person name="Moog D."/>
            <person name="Curtis B.A."/>
            <person name="Tanifuji G."/>
            <person name="Eme L."/>
            <person name="Lukes J."/>
            <person name="Archibald J.M."/>
        </authorList>
    </citation>
    <scope>NUCLEOTIDE SEQUENCE</scope>
    <source>
        <strain evidence="17">SMB-60</strain>
    </source>
</reference>
<feature type="region of interest" description="Disordered" evidence="13">
    <location>
        <begin position="31"/>
        <end position="50"/>
    </location>
</feature>
<dbReference type="InterPro" id="IPR020059">
    <property type="entry name" value="Glu/Gln-tRNA-synth_Ib_codon-bd"/>
</dbReference>
<keyword evidence="6 12" id="KW-0547">Nucleotide-binding</keyword>
<dbReference type="InterPro" id="IPR011035">
    <property type="entry name" value="Ribosomal_bL25/Gln-tRNA_synth"/>
</dbReference>
<dbReference type="GO" id="GO:0017102">
    <property type="term" value="C:methionyl glutamyl tRNA synthetase complex"/>
    <property type="evidence" value="ECO:0007669"/>
    <property type="project" value="TreeGrafter"/>
</dbReference>
<evidence type="ECO:0000256" key="3">
    <source>
        <dbReference type="ARBA" id="ARBA00012835"/>
    </source>
</evidence>
<dbReference type="Pfam" id="PF20974">
    <property type="entry name" value="tRNA-synt_1c_C2"/>
    <property type="match status" value="1"/>
</dbReference>
<feature type="domain" description="Glutamyl/glutaminyl-tRNA synthetase class Ib anti-codon binding" evidence="15">
    <location>
        <begin position="372"/>
        <end position="458"/>
    </location>
</feature>
<dbReference type="GO" id="GO:0004818">
    <property type="term" value="F:glutamate-tRNA ligase activity"/>
    <property type="evidence" value="ECO:0007669"/>
    <property type="project" value="UniProtKB-EC"/>
</dbReference>
<dbReference type="InterPro" id="IPR020056">
    <property type="entry name" value="Rbsml_bL25/Gln-tRNA_synth_N"/>
</dbReference>
<feature type="domain" description="tRNA synthetases class I (E and Q) anti-codon binding" evidence="16">
    <location>
        <begin position="484"/>
        <end position="559"/>
    </location>
</feature>
<dbReference type="GO" id="GO:0005829">
    <property type="term" value="C:cytosol"/>
    <property type="evidence" value="ECO:0007669"/>
    <property type="project" value="TreeGrafter"/>
</dbReference>
<evidence type="ECO:0000256" key="11">
    <source>
        <dbReference type="ARBA" id="ARBA00048351"/>
    </source>
</evidence>
<dbReference type="EC" id="6.1.1.17" evidence="3"/>
<dbReference type="Pfam" id="PF03950">
    <property type="entry name" value="tRNA-synt_1c_C"/>
    <property type="match status" value="1"/>
</dbReference>
<evidence type="ECO:0000256" key="8">
    <source>
        <dbReference type="ARBA" id="ARBA00022917"/>
    </source>
</evidence>
<comment type="catalytic activity">
    <reaction evidence="11">
        <text>tRNA(Glu) + L-glutamate + ATP = L-glutamyl-tRNA(Glu) + AMP + diphosphate</text>
        <dbReference type="Rhea" id="RHEA:23540"/>
        <dbReference type="Rhea" id="RHEA-COMP:9663"/>
        <dbReference type="Rhea" id="RHEA-COMP:9680"/>
        <dbReference type="ChEBI" id="CHEBI:29985"/>
        <dbReference type="ChEBI" id="CHEBI:30616"/>
        <dbReference type="ChEBI" id="CHEBI:33019"/>
        <dbReference type="ChEBI" id="CHEBI:78442"/>
        <dbReference type="ChEBI" id="CHEBI:78520"/>
        <dbReference type="ChEBI" id="CHEBI:456215"/>
        <dbReference type="EC" id="6.1.1.17"/>
    </reaction>
</comment>
<dbReference type="PRINTS" id="PR00987">
    <property type="entry name" value="TRNASYNTHGLU"/>
</dbReference>
<evidence type="ECO:0000256" key="12">
    <source>
        <dbReference type="RuleBase" id="RU363037"/>
    </source>
</evidence>
<dbReference type="InterPro" id="IPR004526">
    <property type="entry name" value="Glu-tRNA-synth_arc/euk"/>
</dbReference>
<evidence type="ECO:0000256" key="7">
    <source>
        <dbReference type="ARBA" id="ARBA00022840"/>
    </source>
</evidence>
<evidence type="ECO:0000256" key="4">
    <source>
        <dbReference type="ARBA" id="ARBA00022490"/>
    </source>
</evidence>
<proteinExistence type="evidence at transcript level"/>
<evidence type="ECO:0000313" key="17">
    <source>
        <dbReference type="EMBL" id="ANB27659.1"/>
    </source>
</evidence>
<evidence type="ECO:0000256" key="5">
    <source>
        <dbReference type="ARBA" id="ARBA00022598"/>
    </source>
</evidence>
<dbReference type="FunFam" id="3.40.50.620:FF:000037">
    <property type="entry name" value="Glutamine--tRNA ligase cytoplasmic"/>
    <property type="match status" value="1"/>
</dbReference>
<dbReference type="EMBL" id="KU609013">
    <property type="protein sequence ID" value="ANB27659.1"/>
    <property type="molecule type" value="mRNA"/>
</dbReference>
<dbReference type="Pfam" id="PF00749">
    <property type="entry name" value="tRNA-synt_1c"/>
    <property type="match status" value="1"/>
</dbReference>
<keyword evidence="8 12" id="KW-0648">Protein biosynthesis</keyword>
<dbReference type="PANTHER" id="PTHR43097">
    <property type="entry name" value="GLUTAMINE-TRNA LIGASE"/>
    <property type="match status" value="1"/>
</dbReference>
<dbReference type="PANTHER" id="PTHR43097:SF5">
    <property type="entry name" value="GLUTAMATE--TRNA LIGASE"/>
    <property type="match status" value="1"/>
</dbReference>
<keyword evidence="9 12" id="KW-0030">Aminoacyl-tRNA synthetase</keyword>
<evidence type="ECO:0000259" key="15">
    <source>
        <dbReference type="Pfam" id="PF03950"/>
    </source>
</evidence>
<dbReference type="GO" id="GO:0006424">
    <property type="term" value="P:glutamyl-tRNA aminoacylation"/>
    <property type="evidence" value="ECO:0007669"/>
    <property type="project" value="InterPro"/>
</dbReference>
<dbReference type="InterPro" id="IPR049437">
    <property type="entry name" value="tRNA-synt_1c_C2"/>
</dbReference>
<dbReference type="PROSITE" id="PS00178">
    <property type="entry name" value="AA_TRNA_LIGASE_I"/>
    <property type="match status" value="1"/>
</dbReference>
<dbReference type="NCBIfam" id="TIGR00463">
    <property type="entry name" value="gltX_arch"/>
    <property type="match status" value="1"/>
</dbReference>